<dbReference type="GO" id="GO:0003921">
    <property type="term" value="F:GMP synthase activity"/>
    <property type="evidence" value="ECO:0007669"/>
    <property type="project" value="InterPro"/>
</dbReference>
<dbReference type="Gene3D" id="3.40.50.620">
    <property type="entry name" value="HUPs"/>
    <property type="match status" value="1"/>
</dbReference>
<comment type="caution">
    <text evidence="8">The sequence shown here is derived from an EMBL/GenBank/DDBJ whole genome shotgun (WGS) entry which is preliminary data.</text>
</comment>
<evidence type="ECO:0000256" key="3">
    <source>
        <dbReference type="ARBA" id="ARBA00022749"/>
    </source>
</evidence>
<dbReference type="InterPro" id="IPR014729">
    <property type="entry name" value="Rossmann-like_a/b/a_fold"/>
</dbReference>
<evidence type="ECO:0000256" key="5">
    <source>
        <dbReference type="ARBA" id="ARBA00022840"/>
    </source>
</evidence>
<keyword evidence="5 6" id="KW-0067">ATP-binding</keyword>
<feature type="domain" description="GMPS ATP-PPase" evidence="7">
    <location>
        <begin position="1"/>
        <end position="89"/>
    </location>
</feature>
<dbReference type="InterPro" id="IPR025777">
    <property type="entry name" value="GMPS_ATP_PPase_dom"/>
</dbReference>
<keyword evidence="2 6" id="KW-0547">Nucleotide-binding</keyword>
<protein>
    <submittedName>
        <fullName evidence="8">GMP synthase</fullName>
    </submittedName>
</protein>
<dbReference type="GO" id="GO:0005829">
    <property type="term" value="C:cytosol"/>
    <property type="evidence" value="ECO:0007669"/>
    <property type="project" value="TreeGrafter"/>
</dbReference>
<keyword evidence="9" id="KW-1185">Reference proteome</keyword>
<dbReference type="EMBL" id="LRGB01005453">
    <property type="protein sequence ID" value="KZS02050.1"/>
    <property type="molecule type" value="Genomic_DNA"/>
</dbReference>
<dbReference type="GO" id="GO:0005524">
    <property type="term" value="F:ATP binding"/>
    <property type="evidence" value="ECO:0007669"/>
    <property type="project" value="UniProtKB-UniRule"/>
</dbReference>
<dbReference type="PANTHER" id="PTHR11922:SF2">
    <property type="entry name" value="GMP SYNTHASE [GLUTAMINE-HYDROLYZING]"/>
    <property type="match status" value="1"/>
</dbReference>
<evidence type="ECO:0000256" key="6">
    <source>
        <dbReference type="PROSITE-ProRule" id="PRU00886"/>
    </source>
</evidence>
<comment type="caution">
    <text evidence="6">Lacks conserved residue(s) required for the propagation of feature annotation.</text>
</comment>
<organism evidence="8 9">
    <name type="scientific">Daphnia magna</name>
    <dbReference type="NCBI Taxonomy" id="35525"/>
    <lineage>
        <taxon>Eukaryota</taxon>
        <taxon>Metazoa</taxon>
        <taxon>Ecdysozoa</taxon>
        <taxon>Arthropoda</taxon>
        <taxon>Crustacea</taxon>
        <taxon>Branchiopoda</taxon>
        <taxon>Diplostraca</taxon>
        <taxon>Cladocera</taxon>
        <taxon>Anomopoda</taxon>
        <taxon>Daphniidae</taxon>
        <taxon>Daphnia</taxon>
    </lineage>
</organism>
<dbReference type="STRING" id="35525.A0A164J730"/>
<evidence type="ECO:0000313" key="9">
    <source>
        <dbReference type="Proteomes" id="UP000076858"/>
    </source>
</evidence>
<keyword evidence="3 6" id="KW-0332">GMP biosynthesis</keyword>
<dbReference type="OrthoDB" id="1724632at2759"/>
<accession>A0A164J730</accession>
<evidence type="ECO:0000256" key="4">
    <source>
        <dbReference type="ARBA" id="ARBA00022755"/>
    </source>
</evidence>
<reference evidence="8 9" key="1">
    <citation type="submission" date="2016-03" db="EMBL/GenBank/DDBJ databases">
        <title>EvidentialGene: Evidence-directed Construction of Genes on Genomes.</title>
        <authorList>
            <person name="Gilbert D.G."/>
            <person name="Choi J.-H."/>
            <person name="Mockaitis K."/>
            <person name="Colbourne J."/>
            <person name="Pfrender M."/>
        </authorList>
    </citation>
    <scope>NUCLEOTIDE SEQUENCE [LARGE SCALE GENOMIC DNA]</scope>
    <source>
        <strain evidence="8 9">Xinb3</strain>
        <tissue evidence="8">Complete organism</tissue>
    </source>
</reference>
<evidence type="ECO:0000256" key="2">
    <source>
        <dbReference type="ARBA" id="ARBA00022741"/>
    </source>
</evidence>
<gene>
    <name evidence="8" type="ORF">APZ42_001064</name>
</gene>
<proteinExistence type="predicted"/>
<keyword evidence="4 6" id="KW-0658">Purine biosynthesis</keyword>
<sequence>MANTTPNDLNLTWDNLLLGQGTLRPDLIESAFHMASSRTVAIKTRHNDSEMVRQLRIHGRVVEPIKDFLKDEVRALGHELGLPAQLLERYPFPGPGLSI</sequence>
<dbReference type="PANTHER" id="PTHR11922">
    <property type="entry name" value="GMP SYNTHASE-RELATED"/>
    <property type="match status" value="1"/>
</dbReference>
<evidence type="ECO:0000313" key="8">
    <source>
        <dbReference type="EMBL" id="KZS02050.1"/>
    </source>
</evidence>
<dbReference type="Proteomes" id="UP000076858">
    <property type="component" value="Unassembled WGS sequence"/>
</dbReference>
<evidence type="ECO:0000259" key="7">
    <source>
        <dbReference type="PROSITE" id="PS51553"/>
    </source>
</evidence>
<name>A0A164J730_9CRUS</name>
<dbReference type="SUPFAM" id="SSF52402">
    <property type="entry name" value="Adenine nucleotide alpha hydrolases-like"/>
    <property type="match status" value="1"/>
</dbReference>
<keyword evidence="1" id="KW-0436">Ligase</keyword>
<dbReference type="AlphaFoldDB" id="A0A164J730"/>
<dbReference type="PROSITE" id="PS51553">
    <property type="entry name" value="GMPS_ATP_PPASE"/>
    <property type="match status" value="1"/>
</dbReference>
<evidence type="ECO:0000256" key="1">
    <source>
        <dbReference type="ARBA" id="ARBA00022598"/>
    </source>
</evidence>